<dbReference type="Proteomes" id="UP000317158">
    <property type="component" value="Unassembled WGS sequence"/>
</dbReference>
<dbReference type="AlphaFoldDB" id="A0A520KRS4"/>
<protein>
    <submittedName>
        <fullName evidence="2">Uncharacterized protein</fullName>
    </submittedName>
</protein>
<proteinExistence type="predicted"/>
<sequence>MQIKTVITVLVVIFTLIPGLTVGISVYMYVADMVEELSKKDLEERTQAVIHGMDAIDRLK</sequence>
<evidence type="ECO:0000313" key="2">
    <source>
        <dbReference type="EMBL" id="RZN64117.1"/>
    </source>
</evidence>
<name>A0A520KRS4_METT2</name>
<comment type="caution">
    <text evidence="2">The sequence shown here is derived from an EMBL/GenBank/DDBJ whole genome shotgun (WGS) entry which is preliminary data.</text>
</comment>
<keyword evidence="1" id="KW-0472">Membrane</keyword>
<accession>A0A520KRS4</accession>
<keyword evidence="1" id="KW-1133">Transmembrane helix</keyword>
<reference evidence="2 3" key="1">
    <citation type="journal article" date="2019" name="Nat. Microbiol.">
        <title>Wide diversity of methane and short-chain alkane metabolisms in uncultured archaea.</title>
        <authorList>
            <person name="Borrel G."/>
            <person name="Adam P.S."/>
            <person name="McKay L.J."/>
            <person name="Chen L.X."/>
            <person name="Sierra-Garcia I.N."/>
            <person name="Sieber C.M."/>
            <person name="Letourneur Q."/>
            <person name="Ghozlane A."/>
            <person name="Andersen G.L."/>
            <person name="Li W.J."/>
            <person name="Hallam S.J."/>
            <person name="Muyzer G."/>
            <person name="de Oliveira V.M."/>
            <person name="Inskeep W.P."/>
            <person name="Banfield J.F."/>
            <person name="Gribaldo S."/>
        </authorList>
    </citation>
    <scope>NUCLEOTIDE SEQUENCE [LARGE SCALE GENOMIC DNA]</scope>
    <source>
        <strain evidence="2">NM1a</strain>
    </source>
</reference>
<evidence type="ECO:0000313" key="3">
    <source>
        <dbReference type="Proteomes" id="UP000317158"/>
    </source>
</evidence>
<organism evidence="2 3">
    <name type="scientific">Methanoliparum thermophilum</name>
    <dbReference type="NCBI Taxonomy" id="2491083"/>
    <lineage>
        <taxon>Archaea</taxon>
        <taxon>Methanobacteriati</taxon>
        <taxon>Methanobacteriota</taxon>
        <taxon>Candidatus Methanoliparia</taxon>
        <taxon>Candidatus Methanoliparales</taxon>
        <taxon>Candidatus Methanoliparaceae</taxon>
        <taxon>Candidatus Methanoliparum</taxon>
    </lineage>
</organism>
<evidence type="ECO:0000256" key="1">
    <source>
        <dbReference type="SAM" id="Phobius"/>
    </source>
</evidence>
<gene>
    <name evidence="2" type="ORF">EF806_05735</name>
</gene>
<feature type="transmembrane region" description="Helical" evidence="1">
    <location>
        <begin position="6"/>
        <end position="30"/>
    </location>
</feature>
<keyword evidence="1" id="KW-0812">Transmembrane</keyword>
<dbReference type="EMBL" id="RXIF01000010">
    <property type="protein sequence ID" value="RZN64117.1"/>
    <property type="molecule type" value="Genomic_DNA"/>
</dbReference>